<dbReference type="Proteomes" id="UP000286990">
    <property type="component" value="Unassembled WGS sequence"/>
</dbReference>
<evidence type="ECO:0000313" key="3">
    <source>
        <dbReference type="Proteomes" id="UP000286990"/>
    </source>
</evidence>
<dbReference type="EMBL" id="QUSX01000001">
    <property type="protein sequence ID" value="RRQ49145.1"/>
    <property type="molecule type" value="Genomic_DNA"/>
</dbReference>
<organism evidence="2 3">
    <name type="scientific">Maribacter algicola</name>
    <dbReference type="NCBI Taxonomy" id="2498892"/>
    <lineage>
        <taxon>Bacteria</taxon>
        <taxon>Pseudomonadati</taxon>
        <taxon>Bacteroidota</taxon>
        <taxon>Flavobacteriia</taxon>
        <taxon>Flavobacteriales</taxon>
        <taxon>Flavobacteriaceae</taxon>
        <taxon>Maribacter</taxon>
    </lineage>
</organism>
<dbReference type="Pfam" id="PF13715">
    <property type="entry name" value="CarbopepD_reg_2"/>
    <property type="match status" value="1"/>
</dbReference>
<protein>
    <submittedName>
        <fullName evidence="2">Carboxypeptidase-like regulatory domain-containing protein</fullName>
    </submittedName>
</protein>
<dbReference type="InterPro" id="IPR008969">
    <property type="entry name" value="CarboxyPept-like_regulatory"/>
</dbReference>
<proteinExistence type="predicted"/>
<keyword evidence="2" id="KW-0378">Hydrolase</keyword>
<keyword evidence="2" id="KW-0121">Carboxypeptidase</keyword>
<dbReference type="RefSeq" id="WP_125220984.1">
    <property type="nucleotide sequence ID" value="NZ_QUSX01000001.1"/>
</dbReference>
<evidence type="ECO:0000256" key="1">
    <source>
        <dbReference type="SAM" id="SignalP"/>
    </source>
</evidence>
<keyword evidence="3" id="KW-1185">Reference proteome</keyword>
<evidence type="ECO:0000313" key="2">
    <source>
        <dbReference type="EMBL" id="RRQ49145.1"/>
    </source>
</evidence>
<dbReference type="OrthoDB" id="1201225at2"/>
<name>A0A3R8R8D2_9FLAO</name>
<comment type="caution">
    <text evidence="2">The sequence shown here is derived from an EMBL/GenBank/DDBJ whole genome shotgun (WGS) entry which is preliminary data.</text>
</comment>
<keyword evidence="1" id="KW-0732">Signal</keyword>
<dbReference type="GO" id="GO:0004180">
    <property type="term" value="F:carboxypeptidase activity"/>
    <property type="evidence" value="ECO:0007669"/>
    <property type="project" value="UniProtKB-KW"/>
</dbReference>
<accession>A0A3R8R8D2</accession>
<dbReference type="AlphaFoldDB" id="A0A3R8R8D2"/>
<reference evidence="3" key="1">
    <citation type="submission" date="2018-12" db="EMBL/GenBank/DDBJ databases">
        <title>Maribacter lutimaris sp. nov., isolated from marine sediment.</title>
        <authorList>
            <person name="Kim K.K."/>
        </authorList>
    </citation>
    <scope>NUCLEOTIDE SEQUENCE [LARGE SCALE GENOMIC DNA]</scope>
    <source>
        <strain evidence="3">PoM-212</strain>
    </source>
</reference>
<feature type="chain" id="PRO_5018791523" evidence="1">
    <location>
        <begin position="23"/>
        <end position="527"/>
    </location>
</feature>
<dbReference type="SUPFAM" id="SSF49464">
    <property type="entry name" value="Carboxypeptidase regulatory domain-like"/>
    <property type="match status" value="1"/>
</dbReference>
<sequence length="527" mass="61245">MKRASKGIAQLFLLLVANVCWAQENDFLRGRVLDLESGQPVVFATVRIKDKALGVITNTDGGFQIPQKYKLEGEVLEISSMGYESLEVPLVVFNTETVLVLNMKPAILELEEVTVSKKRRTKERYYKLTAREIVYKAIENLPLNLPQNPYTYIGYYRDYQIKDGDYTNLNEALLQIFDQGLNTIDYEASKVSIIDYRQNKDFPIDSIALKPYDYKGYTKTISKAVLNSYGGNELNILRIHDPIRNYKINSFDFVNNLQSDFTRNHTFSREEDVILDESYVYHISVAYSNTKVVVKGDLYITQDDFAILGFDYLVFEKLKEKDGGNRLIFETRIEYEQINGKMYLNYHSMNNSFKLLKPPRFQFLEGIFNPNKKQFVLVFNNNLDVNSGGMSSRYNIRFQGKKLKFESILIVDNEVSLKPNIERKGNRDLINEMIELIKKEKINVEDLQFEVKGIKDVNGNVVNEIEYENRSQFREFFVQELLLEPTGISKDNLFMDKRKPIFTGQPISKPDNFSDYWMNTPLPNLKN</sequence>
<feature type="signal peptide" evidence="1">
    <location>
        <begin position="1"/>
        <end position="22"/>
    </location>
</feature>
<dbReference type="Gene3D" id="2.60.40.1120">
    <property type="entry name" value="Carboxypeptidase-like, regulatory domain"/>
    <property type="match status" value="1"/>
</dbReference>
<gene>
    <name evidence="2" type="ORF">DZC72_00485</name>
</gene>
<keyword evidence="2" id="KW-0645">Protease</keyword>